<evidence type="ECO:0000313" key="2">
    <source>
        <dbReference type="EMBL" id="GAA2098650.1"/>
    </source>
</evidence>
<comment type="caution">
    <text evidence="2">The sequence shown here is derived from an EMBL/GenBank/DDBJ whole genome shotgun (WGS) entry which is preliminary data.</text>
</comment>
<reference evidence="2 3" key="1">
    <citation type="journal article" date="2019" name="Int. J. Syst. Evol. Microbiol.">
        <title>The Global Catalogue of Microorganisms (GCM) 10K type strain sequencing project: providing services to taxonomists for standard genome sequencing and annotation.</title>
        <authorList>
            <consortium name="The Broad Institute Genomics Platform"/>
            <consortium name="The Broad Institute Genome Sequencing Center for Infectious Disease"/>
            <person name="Wu L."/>
            <person name="Ma J."/>
        </authorList>
    </citation>
    <scope>NUCLEOTIDE SEQUENCE [LARGE SCALE GENOMIC DNA]</scope>
    <source>
        <strain evidence="2 3">JCM 15478</strain>
    </source>
</reference>
<protein>
    <recommendedName>
        <fullName evidence="1">Methyltransferase type 11 domain-containing protein</fullName>
    </recommendedName>
</protein>
<dbReference type="EMBL" id="BAAAPE010000019">
    <property type="protein sequence ID" value="GAA2098650.1"/>
    <property type="molecule type" value="Genomic_DNA"/>
</dbReference>
<dbReference type="PANTHER" id="PTHR43591">
    <property type="entry name" value="METHYLTRANSFERASE"/>
    <property type="match status" value="1"/>
</dbReference>
<accession>A0ABN2WUR3</accession>
<keyword evidence="3" id="KW-1185">Reference proteome</keyword>
<dbReference type="Gene3D" id="3.40.50.150">
    <property type="entry name" value="Vaccinia Virus protein VP39"/>
    <property type="match status" value="1"/>
</dbReference>
<feature type="domain" description="Methyltransferase type 11" evidence="1">
    <location>
        <begin position="46"/>
        <end position="138"/>
    </location>
</feature>
<evidence type="ECO:0000313" key="3">
    <source>
        <dbReference type="Proteomes" id="UP001500016"/>
    </source>
</evidence>
<dbReference type="PANTHER" id="PTHR43591:SF24">
    <property type="entry name" value="2-METHOXY-6-POLYPRENYL-1,4-BENZOQUINOL METHYLASE, MITOCHONDRIAL"/>
    <property type="match status" value="1"/>
</dbReference>
<dbReference type="CDD" id="cd02440">
    <property type="entry name" value="AdoMet_MTases"/>
    <property type="match status" value="1"/>
</dbReference>
<organism evidence="2 3">
    <name type="scientific">Streptomyces albiaxialis</name>
    <dbReference type="NCBI Taxonomy" id="329523"/>
    <lineage>
        <taxon>Bacteria</taxon>
        <taxon>Bacillati</taxon>
        <taxon>Actinomycetota</taxon>
        <taxon>Actinomycetes</taxon>
        <taxon>Kitasatosporales</taxon>
        <taxon>Streptomycetaceae</taxon>
        <taxon>Streptomyces</taxon>
    </lineage>
</organism>
<evidence type="ECO:0000259" key="1">
    <source>
        <dbReference type="Pfam" id="PF08241"/>
    </source>
</evidence>
<dbReference type="Proteomes" id="UP001500016">
    <property type="component" value="Unassembled WGS sequence"/>
</dbReference>
<proteinExistence type="predicted"/>
<dbReference type="Pfam" id="PF08241">
    <property type="entry name" value="Methyltransf_11"/>
    <property type="match status" value="1"/>
</dbReference>
<dbReference type="InterPro" id="IPR029063">
    <property type="entry name" value="SAM-dependent_MTases_sf"/>
</dbReference>
<dbReference type="SUPFAM" id="SSF53335">
    <property type="entry name" value="S-adenosyl-L-methionine-dependent methyltransferases"/>
    <property type="match status" value="1"/>
</dbReference>
<dbReference type="InterPro" id="IPR013216">
    <property type="entry name" value="Methyltransf_11"/>
</dbReference>
<name>A0ABN2WUR3_9ACTN</name>
<gene>
    <name evidence="2" type="ORF">GCM10009801_69840</name>
</gene>
<sequence length="259" mass="26964">MSRTVHRERLPAAVAGHDRSVRLEYLRQVLGEPGRGPVAGGGGRALVVGSGRGLLARGVARLGFDVVAADPSPAATGLARDADDGRGIVHVTARAEELGLPDGAFDLVYCADTLEITERPDAVLAEAARVLRPGGTFVYDTVNRTSVSRLLYLGAFQAFPGTRIMSRGRYAAHRLRRPAELAEALGRAGLAPGGVTAFKPRDVRSLARATRGRRRGTVTDGQLPGLVGMVLVPEGRPLVTYLGHAVRADAAGAGAGAAP</sequence>